<dbReference type="Proteomes" id="UP000183988">
    <property type="component" value="Unassembled WGS sequence"/>
</dbReference>
<protein>
    <submittedName>
        <fullName evidence="2">Uncharacterized protein</fullName>
    </submittedName>
</protein>
<keyword evidence="3" id="KW-1185">Reference proteome</keyword>
<dbReference type="RefSeq" id="WP_072892132.1">
    <property type="nucleotide sequence ID" value="NZ_FQVW01000089.1"/>
</dbReference>
<feature type="transmembrane region" description="Helical" evidence="1">
    <location>
        <begin position="36"/>
        <end position="56"/>
    </location>
</feature>
<organism evidence="2 3">
    <name type="scientific">Ornithinibacillus halophilus</name>
    <dbReference type="NCBI Taxonomy" id="930117"/>
    <lineage>
        <taxon>Bacteria</taxon>
        <taxon>Bacillati</taxon>
        <taxon>Bacillota</taxon>
        <taxon>Bacilli</taxon>
        <taxon>Bacillales</taxon>
        <taxon>Bacillaceae</taxon>
        <taxon>Ornithinibacillus</taxon>
    </lineage>
</organism>
<feature type="transmembrane region" description="Helical" evidence="1">
    <location>
        <begin position="76"/>
        <end position="99"/>
    </location>
</feature>
<evidence type="ECO:0000313" key="2">
    <source>
        <dbReference type="EMBL" id="SHG92944.1"/>
    </source>
</evidence>
<sequence length="100" mass="11423">MNTINAILQFLTGVIFFWLGILYWGTGEVMERNMLLFVIGLTVFMTIIVNIGQLIHIRKVDKDSVSNIKGYAWRSFVISIVVSIGIVHLIIMTTIFYVLK</sequence>
<gene>
    <name evidence="2" type="ORF">SAMN05216225_10897</name>
</gene>
<dbReference type="STRING" id="930117.SAMN05216225_10897"/>
<name>A0A1M5NTK7_9BACI</name>
<accession>A0A1M5NTK7</accession>
<keyword evidence="1" id="KW-0812">Transmembrane</keyword>
<evidence type="ECO:0000256" key="1">
    <source>
        <dbReference type="SAM" id="Phobius"/>
    </source>
</evidence>
<dbReference type="EMBL" id="FQVW01000089">
    <property type="protein sequence ID" value="SHG92944.1"/>
    <property type="molecule type" value="Genomic_DNA"/>
</dbReference>
<keyword evidence="1" id="KW-0472">Membrane</keyword>
<dbReference type="AlphaFoldDB" id="A0A1M5NTK7"/>
<evidence type="ECO:0000313" key="3">
    <source>
        <dbReference type="Proteomes" id="UP000183988"/>
    </source>
</evidence>
<feature type="transmembrane region" description="Helical" evidence="1">
    <location>
        <begin position="6"/>
        <end position="24"/>
    </location>
</feature>
<keyword evidence="1" id="KW-1133">Transmembrane helix</keyword>
<reference evidence="2 3" key="1">
    <citation type="submission" date="2016-11" db="EMBL/GenBank/DDBJ databases">
        <authorList>
            <person name="Jaros S."/>
            <person name="Januszkiewicz K."/>
            <person name="Wedrychowicz H."/>
        </authorList>
    </citation>
    <scope>NUCLEOTIDE SEQUENCE [LARGE SCALE GENOMIC DNA]</scope>
    <source>
        <strain evidence="2 3">IBRC-M 10683</strain>
    </source>
</reference>
<proteinExistence type="predicted"/>